<sequence>MEMGSLSTCCVVKLVASCIVVLWLCGIVTVTAASLIKIRQCGNVFSRCGKQLKLNRTDTDDDIVVQAKTRTDLLELKKQPYDDVLTSNQSFYTINTLFGHRPASRRVAKILQLANRMNALRYHTKAAVSFVRPQASYRGRQPCVIPMDVAARAPINKARRRARATRFLKPIPVSLGGAACRKTAVPASFFPGLALGAFTRLGRDFHRHVAIVRALRPATGRLATAIAFPSRFGQMGNCARSGEIATNPAFLQRAVPAGCGAMAALALYSLVSCVKPGVFGVVQHDGMPPHVQSCQPKIPSSLTPPTSRGAVGRYDTDLGCGRLWVRIPDVAYLGAACSVTLTACLQNCFGAHVENACRCGDQNPRRAHLIPLREKGEIRLEDCLRHATLADSASSLSLKSFPPQKWLNYSPPTLRTDPLPGFSHVGIVPGDSVGRQVFSGYPSPLTPSFIQALLYTNFTLPSSALDVETGAKCVSGLRPLRLQWRESMQGDMHRGREGLGSHSRMVARALASHDGDPGSLPDFRMWGSCRTMALVGRISRGSPVSPGLSLRRCSILTSLHKLNVKSCSNLFSTLSVY</sequence>
<accession>A0ABQ9G9A4</accession>
<keyword evidence="2" id="KW-1185">Reference proteome</keyword>
<evidence type="ECO:0000313" key="1">
    <source>
        <dbReference type="EMBL" id="KAJ8868833.1"/>
    </source>
</evidence>
<proteinExistence type="predicted"/>
<name>A0ABQ9G9A4_9NEOP</name>
<organism evidence="1 2">
    <name type="scientific">Dryococelus australis</name>
    <dbReference type="NCBI Taxonomy" id="614101"/>
    <lineage>
        <taxon>Eukaryota</taxon>
        <taxon>Metazoa</taxon>
        <taxon>Ecdysozoa</taxon>
        <taxon>Arthropoda</taxon>
        <taxon>Hexapoda</taxon>
        <taxon>Insecta</taxon>
        <taxon>Pterygota</taxon>
        <taxon>Neoptera</taxon>
        <taxon>Polyneoptera</taxon>
        <taxon>Phasmatodea</taxon>
        <taxon>Verophasmatodea</taxon>
        <taxon>Anareolatae</taxon>
        <taxon>Phasmatidae</taxon>
        <taxon>Eurycanthinae</taxon>
        <taxon>Dryococelus</taxon>
    </lineage>
</organism>
<evidence type="ECO:0000313" key="2">
    <source>
        <dbReference type="Proteomes" id="UP001159363"/>
    </source>
</evidence>
<comment type="caution">
    <text evidence="1">The sequence shown here is derived from an EMBL/GenBank/DDBJ whole genome shotgun (WGS) entry which is preliminary data.</text>
</comment>
<dbReference type="Proteomes" id="UP001159363">
    <property type="component" value="Chromosome 13"/>
</dbReference>
<protein>
    <submittedName>
        <fullName evidence="1">Uncharacterized protein</fullName>
    </submittedName>
</protein>
<dbReference type="EMBL" id="JARBHB010000014">
    <property type="protein sequence ID" value="KAJ8868833.1"/>
    <property type="molecule type" value="Genomic_DNA"/>
</dbReference>
<reference evidence="1 2" key="1">
    <citation type="submission" date="2023-02" db="EMBL/GenBank/DDBJ databases">
        <title>LHISI_Scaffold_Assembly.</title>
        <authorList>
            <person name="Stuart O.P."/>
            <person name="Cleave R."/>
            <person name="Magrath M.J.L."/>
            <person name="Mikheyev A.S."/>
        </authorList>
    </citation>
    <scope>NUCLEOTIDE SEQUENCE [LARGE SCALE GENOMIC DNA]</scope>
    <source>
        <strain evidence="1">Daus_M_001</strain>
        <tissue evidence="1">Leg muscle</tissue>
    </source>
</reference>
<gene>
    <name evidence="1" type="ORF">PR048_030374</name>
</gene>